<feature type="transmembrane region" description="Helical" evidence="6">
    <location>
        <begin position="120"/>
        <end position="141"/>
    </location>
</feature>
<organism evidence="7 8">
    <name type="scientific">Geopseudomonas guangdongensis</name>
    <dbReference type="NCBI Taxonomy" id="1245526"/>
    <lineage>
        <taxon>Bacteria</taxon>
        <taxon>Pseudomonadati</taxon>
        <taxon>Pseudomonadota</taxon>
        <taxon>Gammaproteobacteria</taxon>
        <taxon>Pseudomonadales</taxon>
        <taxon>Pseudomonadaceae</taxon>
        <taxon>Geopseudomonas</taxon>
    </lineage>
</organism>
<evidence type="ECO:0000256" key="3">
    <source>
        <dbReference type="ARBA" id="ARBA00022692"/>
    </source>
</evidence>
<evidence type="ECO:0000256" key="5">
    <source>
        <dbReference type="ARBA" id="ARBA00023136"/>
    </source>
</evidence>
<dbReference type="RefSeq" id="WP_090213384.1">
    <property type="nucleotide sequence ID" value="NZ_LT629780.1"/>
</dbReference>
<dbReference type="PIRSF" id="PIRSF006324">
    <property type="entry name" value="LeuE"/>
    <property type="match status" value="1"/>
</dbReference>
<evidence type="ECO:0000256" key="2">
    <source>
        <dbReference type="ARBA" id="ARBA00022475"/>
    </source>
</evidence>
<evidence type="ECO:0000256" key="4">
    <source>
        <dbReference type="ARBA" id="ARBA00022989"/>
    </source>
</evidence>
<dbReference type="GO" id="GO:0015171">
    <property type="term" value="F:amino acid transmembrane transporter activity"/>
    <property type="evidence" value="ECO:0007669"/>
    <property type="project" value="TreeGrafter"/>
</dbReference>
<gene>
    <name evidence="7" type="ORF">SAMN05216580_1556</name>
</gene>
<keyword evidence="2" id="KW-1003">Cell membrane</keyword>
<accession>A0A1H2G2Z8</accession>
<dbReference type="GO" id="GO:0005886">
    <property type="term" value="C:plasma membrane"/>
    <property type="evidence" value="ECO:0007669"/>
    <property type="project" value="UniProtKB-SubCell"/>
</dbReference>
<dbReference type="PANTHER" id="PTHR30086">
    <property type="entry name" value="ARGININE EXPORTER PROTEIN ARGO"/>
    <property type="match status" value="1"/>
</dbReference>
<evidence type="ECO:0000313" key="7">
    <source>
        <dbReference type="EMBL" id="SDU13860.1"/>
    </source>
</evidence>
<reference evidence="8" key="1">
    <citation type="submission" date="2016-10" db="EMBL/GenBank/DDBJ databases">
        <authorList>
            <person name="Varghese N."/>
            <person name="Submissions S."/>
        </authorList>
    </citation>
    <scope>NUCLEOTIDE SEQUENCE [LARGE SCALE GENOMIC DNA]</scope>
    <source>
        <strain evidence="8">CCTCC 2012022</strain>
    </source>
</reference>
<feature type="transmembrane region" description="Helical" evidence="6">
    <location>
        <begin position="187"/>
        <end position="205"/>
    </location>
</feature>
<feature type="transmembrane region" description="Helical" evidence="6">
    <location>
        <begin position="153"/>
        <end position="175"/>
    </location>
</feature>
<keyword evidence="4 6" id="KW-1133">Transmembrane helix</keyword>
<proteinExistence type="predicted"/>
<dbReference type="Proteomes" id="UP000243063">
    <property type="component" value="Chromosome I"/>
</dbReference>
<dbReference type="OrthoDB" id="581870at2"/>
<evidence type="ECO:0000313" key="8">
    <source>
        <dbReference type="Proteomes" id="UP000243063"/>
    </source>
</evidence>
<feature type="transmembrane region" description="Helical" evidence="6">
    <location>
        <begin position="61"/>
        <end position="85"/>
    </location>
</feature>
<dbReference type="Pfam" id="PF01810">
    <property type="entry name" value="LysE"/>
    <property type="match status" value="1"/>
</dbReference>
<evidence type="ECO:0000256" key="1">
    <source>
        <dbReference type="ARBA" id="ARBA00004651"/>
    </source>
</evidence>
<dbReference type="PANTHER" id="PTHR30086:SF21">
    <property type="entry name" value="TRANSPORT PROTEIN"/>
    <property type="match status" value="1"/>
</dbReference>
<comment type="subcellular location">
    <subcellularLocation>
        <location evidence="1">Cell membrane</location>
        <topology evidence="1">Multi-pass membrane protein</topology>
    </subcellularLocation>
</comment>
<dbReference type="STRING" id="1245526.SAMN05216580_1556"/>
<keyword evidence="5 6" id="KW-0472">Membrane</keyword>
<dbReference type="AlphaFoldDB" id="A0A1H2G2Z8"/>
<sequence length="209" mass="22129">MYWTEFLTVALIHLLAVASPGPDFAVVIRESVSHGRRAGICTALGVGCGISLHVAYSLLGIGLIVAQSLTLFTLLKWLAAGYLLYIGVRALRARPADPALLEALGDGAARSGRGAFASGFLTNALNPKATLFFLSLFSVVIDPHTPRAVQAGYGLYLACATAAFFCLVALLFSQARVRAGFMRMGHWFDRAMGAVLVALGLRLAFGELA</sequence>
<keyword evidence="8" id="KW-1185">Reference proteome</keyword>
<evidence type="ECO:0000256" key="6">
    <source>
        <dbReference type="SAM" id="Phobius"/>
    </source>
</evidence>
<dbReference type="EMBL" id="LT629780">
    <property type="protein sequence ID" value="SDU13860.1"/>
    <property type="molecule type" value="Genomic_DNA"/>
</dbReference>
<dbReference type="InterPro" id="IPR001123">
    <property type="entry name" value="LeuE-type"/>
</dbReference>
<keyword evidence="3 6" id="KW-0812">Transmembrane</keyword>
<protein>
    <submittedName>
        <fullName evidence="7">Resistance to homoserine/threonine (RhtB) family protein</fullName>
    </submittedName>
</protein>
<name>A0A1H2G2Z8_9GAMM</name>